<feature type="coiled-coil region" evidence="2">
    <location>
        <begin position="397"/>
        <end position="445"/>
    </location>
</feature>
<dbReference type="EMBL" id="AMQM01002834">
    <property type="status" value="NOT_ANNOTATED_CDS"/>
    <property type="molecule type" value="Genomic_DNA"/>
</dbReference>
<reference evidence="6" key="1">
    <citation type="submission" date="2012-12" db="EMBL/GenBank/DDBJ databases">
        <authorList>
            <person name="Hellsten U."/>
            <person name="Grimwood J."/>
            <person name="Chapman J.A."/>
            <person name="Shapiro H."/>
            <person name="Aerts A."/>
            <person name="Otillar R.P."/>
            <person name="Terry A.Y."/>
            <person name="Boore J.L."/>
            <person name="Simakov O."/>
            <person name="Marletaz F."/>
            <person name="Cho S.-J."/>
            <person name="Edsinger-Gonzales E."/>
            <person name="Havlak P."/>
            <person name="Kuo D.-H."/>
            <person name="Larsson T."/>
            <person name="Lv J."/>
            <person name="Arendt D."/>
            <person name="Savage R."/>
            <person name="Osoegawa K."/>
            <person name="de Jong P."/>
            <person name="Lindberg D.R."/>
            <person name="Seaver E.C."/>
            <person name="Weisblat D.A."/>
            <person name="Putnam N.H."/>
            <person name="Grigoriev I.V."/>
            <person name="Rokhsar D.S."/>
        </authorList>
    </citation>
    <scope>NUCLEOTIDE SEQUENCE</scope>
</reference>
<dbReference type="AlphaFoldDB" id="T1FRW6"/>
<dbReference type="KEGG" id="hro:HELRODRAFT_190319"/>
<dbReference type="GeneID" id="20211563"/>
<dbReference type="STRING" id="6412.T1FRW6"/>
<dbReference type="CTD" id="20211563"/>
<dbReference type="EMBL" id="KB095905">
    <property type="protein sequence ID" value="ESO09892.1"/>
    <property type="molecule type" value="Genomic_DNA"/>
</dbReference>
<sequence>MDPVSTSNSMKTSKTNPSVHVIFRKIEECYPVHSDIFINYSISGAHEITKNDWIGLYRVGWRSHKEYIYYDWSPYPSNYVKDMSVENSVIFPGNKMPGEDEEFYQFCYVTSSGQVKGASTPFQFKSAFTDDLIEVEDENDDVMIVKTRTSVLEERLEKANNDQLLTKQKLHLLEKELDHMYLLDRDAQKKLQEFEKAEKELTSALEERNEGLAEQKQQNAHLTDCIGALKEKLEVLKQEKLSIEKRLDESDTYIASLQDKIKNLVIEKDCLNGKIKNLEEDNAVLKEFLKDFDHVRSTLVEEETNNLKLKGDLEVAGTEILKLKQLLEQQAIVNKEEKLTQALLADRLQNMENKLDAADNCKKMLNEEVLLLRQMQEKAVEAYDVVKAENEGIKIKLNELGKDKEKWSEDLEIVMKEKESLKKHVADQNEEIDRLTQQVSSMKDGIDQQAKAENCGANDDIALFALNLAHKSLKERYSELSKKFEECKQTMNVLKIENEALKTSQSFNDKEISSLRERLMLCRDTYKEKYVECELLEKKLSSLNGPLKQHRYLSEELVNKPYFEEFENLDESVNDMKCELLASKLKKYKGLFWNEHKKFKMLQVLLKEKEEECAKLKDNAEQVAVKVQGDMQLVEKSQHNSNQSYSFKANNCDMTIIDMDVIPNSAGCVMDKVATDAASVVDEEATSVGSVEDEVVTLRCPICDKLFDSSNKDYLVDHVDTHLSGGYDCPLCQEHFDEHIGRDRYMEHVKAHFE</sequence>
<dbReference type="OrthoDB" id="10015001at2759"/>
<dbReference type="Proteomes" id="UP000015101">
    <property type="component" value="Unassembled WGS sequence"/>
</dbReference>
<evidence type="ECO:0000259" key="3">
    <source>
        <dbReference type="Pfam" id="PF17751"/>
    </source>
</evidence>
<reference evidence="4 6" key="2">
    <citation type="journal article" date="2013" name="Nature">
        <title>Insights into bilaterian evolution from three spiralian genomes.</title>
        <authorList>
            <person name="Simakov O."/>
            <person name="Marletaz F."/>
            <person name="Cho S.J."/>
            <person name="Edsinger-Gonzales E."/>
            <person name="Havlak P."/>
            <person name="Hellsten U."/>
            <person name="Kuo D.H."/>
            <person name="Larsson T."/>
            <person name="Lv J."/>
            <person name="Arendt D."/>
            <person name="Savage R."/>
            <person name="Osoegawa K."/>
            <person name="de Jong P."/>
            <person name="Grimwood J."/>
            <person name="Chapman J.A."/>
            <person name="Shapiro H."/>
            <person name="Aerts A."/>
            <person name="Otillar R.P."/>
            <person name="Terry A.Y."/>
            <person name="Boore J.L."/>
            <person name="Grigoriev I.V."/>
            <person name="Lindberg D.R."/>
            <person name="Seaver E.C."/>
            <person name="Weisblat D.A."/>
            <person name="Putnam N.H."/>
            <person name="Rokhsar D.S."/>
        </authorList>
    </citation>
    <scope>NUCLEOTIDE SEQUENCE</scope>
</reference>
<dbReference type="OMA" id="HNWASND"/>
<feature type="coiled-coil region" evidence="2">
    <location>
        <begin position="470"/>
        <end position="497"/>
    </location>
</feature>
<dbReference type="InParanoid" id="T1FRW6"/>
<reference evidence="5" key="3">
    <citation type="submission" date="2015-06" db="UniProtKB">
        <authorList>
            <consortium name="EnsemblMetazoa"/>
        </authorList>
    </citation>
    <scope>IDENTIFICATION</scope>
</reference>
<dbReference type="eggNOG" id="ENOG502QQ1D">
    <property type="taxonomic scope" value="Eukaryota"/>
</dbReference>
<dbReference type="EnsemblMetazoa" id="HelroT190319">
    <property type="protein sequence ID" value="HelroP190319"/>
    <property type="gene ID" value="HelroG190319"/>
</dbReference>
<name>T1FRW6_HELRO</name>
<dbReference type="InterPro" id="IPR041611">
    <property type="entry name" value="SKICH"/>
</dbReference>
<keyword evidence="1 2" id="KW-0175">Coiled coil</keyword>
<gene>
    <name evidence="5" type="primary">20211563</name>
    <name evidence="4" type="ORF">HELRODRAFT_190319</name>
</gene>
<keyword evidence="6" id="KW-1185">Reference proteome</keyword>
<dbReference type="InterPro" id="IPR051002">
    <property type="entry name" value="UBA_autophagy_assoc_protein"/>
</dbReference>
<evidence type="ECO:0000313" key="5">
    <source>
        <dbReference type="EnsemblMetazoa" id="HelroP190319"/>
    </source>
</evidence>
<feature type="domain" description="SKICH" evidence="3">
    <location>
        <begin position="21"/>
        <end position="124"/>
    </location>
</feature>
<feature type="coiled-coil region" evidence="2">
    <location>
        <begin position="599"/>
        <end position="626"/>
    </location>
</feature>
<evidence type="ECO:0000313" key="4">
    <source>
        <dbReference type="EMBL" id="ESO09892.1"/>
    </source>
</evidence>
<dbReference type="PANTHER" id="PTHR31915:SF6">
    <property type="entry name" value="SKICH DOMAIN-CONTAINING PROTEIN"/>
    <property type="match status" value="1"/>
</dbReference>
<dbReference type="Gene3D" id="6.20.250.40">
    <property type="match status" value="1"/>
</dbReference>
<evidence type="ECO:0000313" key="6">
    <source>
        <dbReference type="Proteomes" id="UP000015101"/>
    </source>
</evidence>
<protein>
    <recommendedName>
        <fullName evidence="3">SKICH domain-containing protein</fullName>
    </recommendedName>
</protein>
<proteinExistence type="predicted"/>
<feature type="coiled-coil region" evidence="2">
    <location>
        <begin position="156"/>
        <end position="281"/>
    </location>
</feature>
<organism evidence="5 6">
    <name type="scientific">Helobdella robusta</name>
    <name type="common">Californian leech</name>
    <dbReference type="NCBI Taxonomy" id="6412"/>
    <lineage>
        <taxon>Eukaryota</taxon>
        <taxon>Metazoa</taxon>
        <taxon>Spiralia</taxon>
        <taxon>Lophotrochozoa</taxon>
        <taxon>Annelida</taxon>
        <taxon>Clitellata</taxon>
        <taxon>Hirudinea</taxon>
        <taxon>Rhynchobdellida</taxon>
        <taxon>Glossiphoniidae</taxon>
        <taxon>Helobdella</taxon>
    </lineage>
</organism>
<dbReference type="Gene3D" id="2.60.40.2840">
    <property type="match status" value="1"/>
</dbReference>
<dbReference type="Pfam" id="PF17751">
    <property type="entry name" value="SKICH"/>
    <property type="match status" value="1"/>
</dbReference>
<dbReference type="HOGENOM" id="CLU_369319_0_0_1"/>
<evidence type="ECO:0000256" key="1">
    <source>
        <dbReference type="ARBA" id="ARBA00023054"/>
    </source>
</evidence>
<accession>T1FRW6</accession>
<evidence type="ECO:0000256" key="2">
    <source>
        <dbReference type="SAM" id="Coils"/>
    </source>
</evidence>
<dbReference type="PANTHER" id="PTHR31915">
    <property type="entry name" value="SKICH DOMAIN-CONTAINING PROTEIN"/>
    <property type="match status" value="1"/>
</dbReference>
<dbReference type="RefSeq" id="XP_009011706.1">
    <property type="nucleotide sequence ID" value="XM_009013458.1"/>
</dbReference>